<comment type="similarity">
    <text evidence="4 12">Belongs to the class-I fumarase family.</text>
</comment>
<evidence type="ECO:0000256" key="10">
    <source>
        <dbReference type="ARBA" id="ARBA00023014"/>
    </source>
</evidence>
<evidence type="ECO:0000256" key="11">
    <source>
        <dbReference type="ARBA" id="ARBA00023239"/>
    </source>
</evidence>
<dbReference type="PROSITE" id="PS00163">
    <property type="entry name" value="FUMARATE_LYASES"/>
    <property type="match status" value="1"/>
</dbReference>
<dbReference type="InterPro" id="IPR004646">
    <property type="entry name" value="Fe-S_hydro-lyase_TtdA-typ_cat"/>
</dbReference>
<evidence type="ECO:0000256" key="4">
    <source>
        <dbReference type="ARBA" id="ARBA00008876"/>
    </source>
</evidence>
<organism evidence="15 16">
    <name type="scientific">Streptomyces oceani</name>
    <dbReference type="NCBI Taxonomy" id="1075402"/>
    <lineage>
        <taxon>Bacteria</taxon>
        <taxon>Bacillati</taxon>
        <taxon>Actinomycetota</taxon>
        <taxon>Actinomycetes</taxon>
        <taxon>Kitasatosporales</taxon>
        <taxon>Streptomycetaceae</taxon>
        <taxon>Streptomyces</taxon>
    </lineage>
</organism>
<dbReference type="AlphaFoldDB" id="A0A1E7KLR1"/>
<evidence type="ECO:0000256" key="9">
    <source>
        <dbReference type="ARBA" id="ARBA00023004"/>
    </source>
</evidence>
<dbReference type="InterPro" id="IPR020557">
    <property type="entry name" value="Fumarate_lyase_CS"/>
</dbReference>
<feature type="domain" description="Fe-S hydro-lyase tartrate dehydratase alpha-type catalytic" evidence="13">
    <location>
        <begin position="56"/>
        <end position="332"/>
    </location>
</feature>
<evidence type="ECO:0000313" key="16">
    <source>
        <dbReference type="Proteomes" id="UP000176101"/>
    </source>
</evidence>
<evidence type="ECO:0000256" key="2">
    <source>
        <dbReference type="ARBA" id="ARBA00001966"/>
    </source>
</evidence>
<evidence type="ECO:0000256" key="6">
    <source>
        <dbReference type="ARBA" id="ARBA00022485"/>
    </source>
</evidence>
<dbReference type="Gene3D" id="3.20.130.10">
    <property type="entry name" value="Fe-S hydro-lyase, tartrate dehydratase beta-type, catalytic domain"/>
    <property type="match status" value="1"/>
</dbReference>
<dbReference type="PIRSF" id="PIRSF001394">
    <property type="entry name" value="Fe_dep_fumar_hy"/>
    <property type="match status" value="1"/>
</dbReference>
<dbReference type="InterPro" id="IPR036660">
    <property type="entry name" value="Fe-S_hydroAse_TtdB_cat_sf"/>
</dbReference>
<accession>A0A1E7KLR1</accession>
<comment type="cofactor">
    <cofactor evidence="2 12">
        <name>[4Fe-4S] cluster</name>
        <dbReference type="ChEBI" id="CHEBI:49883"/>
    </cofactor>
</comment>
<comment type="pathway">
    <text evidence="3">Carbohydrate metabolism; tricarboxylic acid cycle; (S)-malate from fumarate: step 1/1.</text>
</comment>
<dbReference type="PATRIC" id="fig|1075402.3.peg.5059"/>
<evidence type="ECO:0000256" key="1">
    <source>
        <dbReference type="ARBA" id="ARBA00000929"/>
    </source>
</evidence>
<evidence type="ECO:0000259" key="13">
    <source>
        <dbReference type="Pfam" id="PF05681"/>
    </source>
</evidence>
<comment type="caution">
    <text evidence="15">The sequence shown here is derived from an EMBL/GenBank/DDBJ whole genome shotgun (WGS) entry which is preliminary data.</text>
</comment>
<dbReference type="InterPro" id="IPR011167">
    <property type="entry name" value="Fe_dep_fumarate_hydratase"/>
</dbReference>
<keyword evidence="11 12" id="KW-0456">Lyase</keyword>
<keyword evidence="9 12" id="KW-0408">Iron</keyword>
<dbReference type="Pfam" id="PF05681">
    <property type="entry name" value="Fumerase"/>
    <property type="match status" value="1"/>
</dbReference>
<keyword evidence="8 12" id="KW-0479">Metal-binding</keyword>
<keyword evidence="10 12" id="KW-0411">Iron-sulfur</keyword>
<dbReference type="PANTHER" id="PTHR30389">
    <property type="entry name" value="FUMARATE HYDRATASE-RELATED"/>
    <property type="match status" value="1"/>
</dbReference>
<dbReference type="EMBL" id="LJGU01000112">
    <property type="protein sequence ID" value="OEV04751.1"/>
    <property type="molecule type" value="Genomic_DNA"/>
</dbReference>
<dbReference type="Proteomes" id="UP000176101">
    <property type="component" value="Unassembled WGS sequence"/>
</dbReference>
<dbReference type="GO" id="GO:0046872">
    <property type="term" value="F:metal ion binding"/>
    <property type="evidence" value="ECO:0007669"/>
    <property type="project" value="UniProtKB-UniRule"/>
</dbReference>
<evidence type="ECO:0000313" key="15">
    <source>
        <dbReference type="EMBL" id="OEV04751.1"/>
    </source>
</evidence>
<dbReference type="SUPFAM" id="SSF117457">
    <property type="entry name" value="FumA C-terminal domain-like"/>
    <property type="match status" value="1"/>
</dbReference>
<dbReference type="OrthoDB" id="9798978at2"/>
<dbReference type="PANTHER" id="PTHR30389:SF0">
    <property type="entry name" value="FUMARATE HYDRATASE CLASS I, AEROBIC"/>
    <property type="match status" value="1"/>
</dbReference>
<dbReference type="STRING" id="1075402.AN216_05550"/>
<name>A0A1E7KLR1_9ACTN</name>
<dbReference type="Pfam" id="PF05683">
    <property type="entry name" value="Fumerase_C"/>
    <property type="match status" value="1"/>
</dbReference>
<comment type="catalytic activity">
    <reaction evidence="1 12">
        <text>(S)-malate = fumarate + H2O</text>
        <dbReference type="Rhea" id="RHEA:12460"/>
        <dbReference type="ChEBI" id="CHEBI:15377"/>
        <dbReference type="ChEBI" id="CHEBI:15589"/>
        <dbReference type="ChEBI" id="CHEBI:29806"/>
        <dbReference type="EC" id="4.2.1.2"/>
    </reaction>
</comment>
<feature type="domain" description="Fe-S hydro-lyase tartrate dehydratase beta-type catalytic" evidence="14">
    <location>
        <begin position="338"/>
        <end position="567"/>
    </location>
</feature>
<comment type="subunit">
    <text evidence="5 12">Homodimer.</text>
</comment>
<reference evidence="15 16" key="1">
    <citation type="journal article" date="2016" name="Front. Microbiol.">
        <title>Comparative Genomics Analysis of Streptomyces Species Reveals Their Adaptation to the Marine Environment and Their Diversity at the Genomic Level.</title>
        <authorList>
            <person name="Tian X."/>
            <person name="Zhang Z."/>
            <person name="Yang T."/>
            <person name="Chen M."/>
            <person name="Li J."/>
            <person name="Chen F."/>
            <person name="Yang J."/>
            <person name="Li W."/>
            <person name="Zhang B."/>
            <person name="Zhang Z."/>
            <person name="Wu J."/>
            <person name="Zhang C."/>
            <person name="Long L."/>
            <person name="Xiao J."/>
        </authorList>
    </citation>
    <scope>NUCLEOTIDE SEQUENCE [LARGE SCALE GENOMIC DNA]</scope>
    <source>
        <strain evidence="15 16">SCSIO 02100</strain>
    </source>
</reference>
<keyword evidence="7" id="KW-0816">Tricarboxylic acid cycle</keyword>
<evidence type="ECO:0000256" key="5">
    <source>
        <dbReference type="ARBA" id="ARBA00011738"/>
    </source>
</evidence>
<dbReference type="GO" id="GO:0051539">
    <property type="term" value="F:4 iron, 4 sulfur cluster binding"/>
    <property type="evidence" value="ECO:0007669"/>
    <property type="project" value="UniProtKB-UniRule"/>
</dbReference>
<evidence type="ECO:0000256" key="7">
    <source>
        <dbReference type="ARBA" id="ARBA00022532"/>
    </source>
</evidence>
<dbReference type="InterPro" id="IPR051208">
    <property type="entry name" value="Class-I_Fumarase/Tartrate_DH"/>
</dbReference>
<sequence>MSASPRPTRPDFAYTDLLPLGPDSTPYRLVTAEGVRTFEADGRTFLSVRPEALRRLAAEAMHDISHYLRPAHLGQLRRILDDPEASPNDRFVALDLLKNANIAAAGVLPMCQDTGTAIVMGKRGQQVLTEGGDEEALSHGIHDAYTELNLRYSQMAPLTMWDERNTGTNLPAQIELYATDGEAYKFLFMAKGGGSANKSFLYQETKAVLNEASMLKFLEEKIRSLGTSACPPYHLAVVVGGTSAEYALKTAKYASAHYLDELPAEGSAAGHGFRDRGLEEQVFQLTQRIGIGAQFGGKYFCHDVRVVRLPRHGASCPVAIAVSCSADRQALAKVTSEGVFLERLETDPARFLPETTERDLAAGATTLTAGAATAGTEAADAATAGTEDVVRIDLTRPMSEIRAELSKHPVKTRLSLTGPLVVARDIAHAKIKERLDAGEEMPEYLREHAVYYAGPAKTPEGYASGSFGPTTAGRMDAYVEQFQAAGGSYVMLAKGNRSKQVTDACRTHGGFYLGSIGGPAARLAQDCIKRVEVLEYAELGMEAVWKIEVVDFPAFVVVDDKGNDFFTDPAPQPLITSIPVGGPGAGAAAEAGAPAGG</sequence>
<dbReference type="RefSeq" id="WP_070195466.1">
    <property type="nucleotide sequence ID" value="NZ_LJGU01000112.1"/>
</dbReference>
<protein>
    <recommendedName>
        <fullName evidence="12">Fumarate hydratase class I</fullName>
        <ecNumber evidence="12">4.2.1.2</ecNumber>
    </recommendedName>
</protein>
<dbReference type="EC" id="4.2.1.2" evidence="12"/>
<comment type="function">
    <text evidence="12">Catalyzes the reversible hydration of fumarate to (S)-malate.</text>
</comment>
<dbReference type="NCBIfam" id="TIGR00723">
    <property type="entry name" value="ttdB_fumA_fumB"/>
    <property type="match status" value="1"/>
</dbReference>
<evidence type="ECO:0000256" key="8">
    <source>
        <dbReference type="ARBA" id="ARBA00022723"/>
    </source>
</evidence>
<evidence type="ECO:0000256" key="3">
    <source>
        <dbReference type="ARBA" id="ARBA00004859"/>
    </source>
</evidence>
<dbReference type="NCBIfam" id="TIGR00722">
    <property type="entry name" value="ttdA_fumA_fumB"/>
    <property type="match status" value="1"/>
</dbReference>
<keyword evidence="16" id="KW-1185">Reference proteome</keyword>
<dbReference type="InterPro" id="IPR004647">
    <property type="entry name" value="Fe-S_hydro-lyase_TtdB-typ_cat"/>
</dbReference>
<dbReference type="GO" id="GO:0004333">
    <property type="term" value="F:fumarate hydratase activity"/>
    <property type="evidence" value="ECO:0007669"/>
    <property type="project" value="UniProtKB-UniRule"/>
</dbReference>
<evidence type="ECO:0000259" key="14">
    <source>
        <dbReference type="Pfam" id="PF05683"/>
    </source>
</evidence>
<keyword evidence="6 12" id="KW-0004">4Fe-4S</keyword>
<gene>
    <name evidence="15" type="ORF">AN216_05550</name>
</gene>
<dbReference type="GO" id="GO:0006099">
    <property type="term" value="P:tricarboxylic acid cycle"/>
    <property type="evidence" value="ECO:0007669"/>
    <property type="project" value="UniProtKB-KW"/>
</dbReference>
<evidence type="ECO:0000256" key="12">
    <source>
        <dbReference type="PIRNR" id="PIRNR001394"/>
    </source>
</evidence>
<proteinExistence type="inferred from homology"/>